<dbReference type="PROSITE" id="PS50006">
    <property type="entry name" value="FHA_DOMAIN"/>
    <property type="match status" value="1"/>
</dbReference>
<comment type="caution">
    <text evidence="3">The sequence shown here is derived from an EMBL/GenBank/DDBJ whole genome shotgun (WGS) entry which is preliminary data.</text>
</comment>
<evidence type="ECO:0000313" key="3">
    <source>
        <dbReference type="EMBL" id="MBJ7597501.1"/>
    </source>
</evidence>
<dbReference type="AlphaFoldDB" id="A0A934N6E1"/>
<dbReference type="InterPro" id="IPR000253">
    <property type="entry name" value="FHA_dom"/>
</dbReference>
<name>A0A934N6E1_9BACT</name>
<feature type="domain" description="FHA" evidence="2">
    <location>
        <begin position="126"/>
        <end position="178"/>
    </location>
</feature>
<gene>
    <name evidence="3" type="ORF">JF922_05370</name>
</gene>
<evidence type="ECO:0000313" key="4">
    <source>
        <dbReference type="Proteomes" id="UP000612893"/>
    </source>
</evidence>
<dbReference type="RefSeq" id="WP_338199777.1">
    <property type="nucleotide sequence ID" value="NZ_JAEKNR010000064.1"/>
</dbReference>
<dbReference type="InterPro" id="IPR008984">
    <property type="entry name" value="SMAD_FHA_dom_sf"/>
</dbReference>
<evidence type="ECO:0000256" key="1">
    <source>
        <dbReference type="SAM" id="MobiDB-lite"/>
    </source>
</evidence>
<dbReference type="Proteomes" id="UP000612893">
    <property type="component" value="Unassembled WGS sequence"/>
</dbReference>
<evidence type="ECO:0000259" key="2">
    <source>
        <dbReference type="PROSITE" id="PS50006"/>
    </source>
</evidence>
<feature type="region of interest" description="Disordered" evidence="1">
    <location>
        <begin position="205"/>
        <end position="231"/>
    </location>
</feature>
<organism evidence="3 4">
    <name type="scientific">Candidatus Nephthysia bennettiae</name>
    <dbReference type="NCBI Taxonomy" id="3127016"/>
    <lineage>
        <taxon>Bacteria</taxon>
        <taxon>Bacillati</taxon>
        <taxon>Candidatus Dormiibacterota</taxon>
        <taxon>Candidatus Dormibacteria</taxon>
        <taxon>Candidatus Dormibacterales</taxon>
        <taxon>Candidatus Dormibacteraceae</taxon>
        <taxon>Candidatus Nephthysia</taxon>
    </lineage>
</organism>
<dbReference type="EMBL" id="JAEKNR010000064">
    <property type="protein sequence ID" value="MBJ7597501.1"/>
    <property type="molecule type" value="Genomic_DNA"/>
</dbReference>
<dbReference type="Pfam" id="PF00498">
    <property type="entry name" value="FHA"/>
    <property type="match status" value="1"/>
</dbReference>
<sequence>MSFTCRSGHHSRTDDYCEVCGAWNSDIVGVVAATAARASSGERCPNCATSREDEDRYCPSCGYDFETGEALQPAHGSRASRAPSPSAETELVVVLSVDGQRPNEPGCPEPPEDRREHIFALDRRSLAIGRADAGDLQIPIHGDPYVSRRHAEIIELGSGWGLRDLGSTNGTKLNGAPVEGSEIRVLGPDDVIELGCFSRLTVRSRSRLEPGAPARPPGDGWERSGPGEERP</sequence>
<dbReference type="SMART" id="SM00240">
    <property type="entry name" value="FHA"/>
    <property type="match status" value="1"/>
</dbReference>
<protein>
    <submittedName>
        <fullName evidence="3">FHA domain-containing protein</fullName>
    </submittedName>
</protein>
<dbReference type="PANTHER" id="PTHR23308">
    <property type="entry name" value="NUCLEAR INHIBITOR OF PROTEIN PHOSPHATASE-1"/>
    <property type="match status" value="1"/>
</dbReference>
<accession>A0A934N6E1</accession>
<dbReference type="CDD" id="cd00060">
    <property type="entry name" value="FHA"/>
    <property type="match status" value="1"/>
</dbReference>
<feature type="compositionally biased region" description="Basic and acidic residues" evidence="1">
    <location>
        <begin position="220"/>
        <end position="231"/>
    </location>
</feature>
<reference evidence="3" key="1">
    <citation type="submission" date="2020-10" db="EMBL/GenBank/DDBJ databases">
        <title>Ca. Dormibacterota MAGs.</title>
        <authorList>
            <person name="Montgomery K."/>
        </authorList>
    </citation>
    <scope>NUCLEOTIDE SEQUENCE [LARGE SCALE GENOMIC DNA]</scope>
    <source>
        <strain evidence="3">SC8812_S17_10</strain>
    </source>
</reference>
<dbReference type="Gene3D" id="2.60.200.20">
    <property type="match status" value="1"/>
</dbReference>
<proteinExistence type="predicted"/>
<keyword evidence="4" id="KW-1185">Reference proteome</keyword>
<dbReference type="InterPro" id="IPR050923">
    <property type="entry name" value="Cell_Proc_Reg/RNA_Proc"/>
</dbReference>
<dbReference type="SUPFAM" id="SSF49879">
    <property type="entry name" value="SMAD/FHA domain"/>
    <property type="match status" value="1"/>
</dbReference>